<dbReference type="InterPro" id="IPR015867">
    <property type="entry name" value="N-reg_PII/ATP_PRibTrfase_C"/>
</dbReference>
<dbReference type="Proteomes" id="UP000288388">
    <property type="component" value="Unassembled WGS sequence"/>
</dbReference>
<dbReference type="InterPro" id="IPR003740">
    <property type="entry name" value="YitT"/>
</dbReference>
<evidence type="ECO:0000256" key="1">
    <source>
        <dbReference type="ARBA" id="ARBA00004651"/>
    </source>
</evidence>
<dbReference type="GO" id="GO:0005886">
    <property type="term" value="C:plasma membrane"/>
    <property type="evidence" value="ECO:0007669"/>
    <property type="project" value="UniProtKB-SubCell"/>
</dbReference>
<keyword evidence="4" id="KW-1133">Transmembrane helix</keyword>
<keyword evidence="3" id="KW-0812">Transmembrane</keyword>
<accession>A0A437UNS6</accession>
<dbReference type="PANTHER" id="PTHR33545:SF5">
    <property type="entry name" value="UPF0750 MEMBRANE PROTEIN YITT"/>
    <property type="match status" value="1"/>
</dbReference>
<evidence type="ECO:0000256" key="2">
    <source>
        <dbReference type="ARBA" id="ARBA00022475"/>
    </source>
</evidence>
<sequence length="305" mass="33055">MKGESWMQKVINYTSKDLTKKILVILFTGLTGAVGLNYFLIPANVFSAGMTGIAQIVEHLLSNVGLSIDTGILIFLLNVPVFILGFIKLGKSAMILSFANVIAMSFFTTIVPTGQVTDNVLMNAITGGVLLGIGAGLSLKFGFTTGGLDIVSLLLSKTTGRTVGNYMMLLNGVIVVVAGFFFTWESALYTIITIFTMSTVVDYVHTSHQKMTAFITTSKSADMRAALNTELLRGMTVIQARGGFSSSEREMIMIVFTRYELYALKQVVADVDPQSFTNIVATDSVVGTFLTQDEQLQLKKSQNSK</sequence>
<keyword evidence="5" id="KW-0472">Membrane</keyword>
<keyword evidence="2" id="KW-1003">Cell membrane</keyword>
<evidence type="ECO:0000313" key="7">
    <source>
        <dbReference type="Proteomes" id="UP000288388"/>
    </source>
</evidence>
<dbReference type="PANTHER" id="PTHR33545">
    <property type="entry name" value="UPF0750 MEMBRANE PROTEIN YITT-RELATED"/>
    <property type="match status" value="1"/>
</dbReference>
<comment type="caution">
    <text evidence="6">The sequence shown here is derived from an EMBL/GenBank/DDBJ whole genome shotgun (WGS) entry which is preliminary data.</text>
</comment>
<dbReference type="Gene3D" id="3.30.70.120">
    <property type="match status" value="1"/>
</dbReference>
<evidence type="ECO:0000256" key="3">
    <source>
        <dbReference type="ARBA" id="ARBA00022692"/>
    </source>
</evidence>
<reference evidence="6 7" key="1">
    <citation type="submission" date="2018-12" db="EMBL/GenBank/DDBJ databases">
        <title>A novel vanA-carrying plasmid in a clinical isolate of Enterococcus avium.</title>
        <authorList>
            <person name="Bernasconi O.J."/>
            <person name="Luzzaro F."/>
            <person name="Endimiani A."/>
        </authorList>
    </citation>
    <scope>NUCLEOTIDE SEQUENCE [LARGE SCALE GENOMIC DNA]</scope>
    <source>
        <strain evidence="6 7">LC0559/18</strain>
    </source>
</reference>
<evidence type="ECO:0000313" key="6">
    <source>
        <dbReference type="EMBL" id="RVU95261.1"/>
    </source>
</evidence>
<dbReference type="Pfam" id="PF02588">
    <property type="entry name" value="YitT_membrane"/>
    <property type="match status" value="1"/>
</dbReference>
<gene>
    <name evidence="6" type="ORF">EK398_10725</name>
</gene>
<evidence type="ECO:0000256" key="4">
    <source>
        <dbReference type="ARBA" id="ARBA00022989"/>
    </source>
</evidence>
<name>A0A437UNS6_ENTAV</name>
<dbReference type="Pfam" id="PF10035">
    <property type="entry name" value="DUF2179"/>
    <property type="match status" value="1"/>
</dbReference>
<organism evidence="6 7">
    <name type="scientific">Enterococcus avium</name>
    <name type="common">Streptococcus avium</name>
    <dbReference type="NCBI Taxonomy" id="33945"/>
    <lineage>
        <taxon>Bacteria</taxon>
        <taxon>Bacillati</taxon>
        <taxon>Bacillota</taxon>
        <taxon>Bacilli</taxon>
        <taxon>Lactobacillales</taxon>
        <taxon>Enterococcaceae</taxon>
        <taxon>Enterococcus</taxon>
    </lineage>
</organism>
<dbReference type="CDD" id="cd16380">
    <property type="entry name" value="YitT_C"/>
    <property type="match status" value="1"/>
</dbReference>
<dbReference type="InterPro" id="IPR019264">
    <property type="entry name" value="DUF2179"/>
</dbReference>
<comment type="subcellular location">
    <subcellularLocation>
        <location evidence="1">Cell membrane</location>
        <topology evidence="1">Multi-pass membrane protein</topology>
    </subcellularLocation>
</comment>
<protein>
    <submittedName>
        <fullName evidence="6">YitT family protein</fullName>
    </submittedName>
</protein>
<evidence type="ECO:0000256" key="5">
    <source>
        <dbReference type="ARBA" id="ARBA00023136"/>
    </source>
</evidence>
<dbReference type="PIRSF" id="PIRSF006483">
    <property type="entry name" value="Membrane_protein_YitT"/>
    <property type="match status" value="1"/>
</dbReference>
<dbReference type="EMBL" id="RYZS01000001">
    <property type="protein sequence ID" value="RVU95261.1"/>
    <property type="molecule type" value="Genomic_DNA"/>
</dbReference>
<proteinExistence type="predicted"/>
<dbReference type="InterPro" id="IPR051461">
    <property type="entry name" value="UPF0750_membrane"/>
</dbReference>
<dbReference type="AlphaFoldDB" id="A0A437UNS6"/>